<keyword evidence="2" id="KW-1185">Reference proteome</keyword>
<dbReference type="AlphaFoldDB" id="A0A439CZ08"/>
<comment type="caution">
    <text evidence="1">The sequence shown here is derived from an EMBL/GenBank/DDBJ whole genome shotgun (WGS) entry which is preliminary data.</text>
</comment>
<evidence type="ECO:0000313" key="1">
    <source>
        <dbReference type="EMBL" id="RWA07378.1"/>
    </source>
</evidence>
<protein>
    <submittedName>
        <fullName evidence="1">Uncharacterized protein</fullName>
    </submittedName>
</protein>
<name>A0A439CZ08_9PEZI</name>
<evidence type="ECO:0000313" key="2">
    <source>
        <dbReference type="Proteomes" id="UP000286045"/>
    </source>
</evidence>
<accession>A0A439CZ08</accession>
<proteinExistence type="predicted"/>
<organism evidence="1 2">
    <name type="scientific">Xylaria grammica</name>
    <dbReference type="NCBI Taxonomy" id="363999"/>
    <lineage>
        <taxon>Eukaryota</taxon>
        <taxon>Fungi</taxon>
        <taxon>Dikarya</taxon>
        <taxon>Ascomycota</taxon>
        <taxon>Pezizomycotina</taxon>
        <taxon>Sordariomycetes</taxon>
        <taxon>Xylariomycetidae</taxon>
        <taxon>Xylariales</taxon>
        <taxon>Xylariaceae</taxon>
        <taxon>Xylaria</taxon>
    </lineage>
</organism>
<reference evidence="1 2" key="1">
    <citation type="submission" date="2018-12" db="EMBL/GenBank/DDBJ databases">
        <title>Draft genome sequence of Xylaria grammica IHI A82.</title>
        <authorList>
            <person name="Buettner E."/>
            <person name="Kellner H."/>
        </authorList>
    </citation>
    <scope>NUCLEOTIDE SEQUENCE [LARGE SCALE GENOMIC DNA]</scope>
    <source>
        <strain evidence="1 2">IHI A82</strain>
    </source>
</reference>
<sequence>MEASLEALPVELIEIISAEFWAVVRRTFKVTIAALDEVNLPIREHLDLFGGATGYSLEYDAFVAFTQKLSLGSVFNRLKRLTMSLSSPLVLDCPDYGNESESELGFEQYFAALDIDQHAEQDTGRHLNPDILAWDNREGWKTQKAHSESVLGAVLQLPGIMPELESLSLHWNNTGKDASISLVQHPADASTTNSSAPLCLRECNLGGLYVPASGLLQFITSVRPERLNMKGIHLVSGTYTSHLEYLTNPNTPTTYYRLDDMYARGGRLIHFNIPGGQKFSYMNSAGMRLGPTTISQETNDAKHKNITYLIGPADPGTVSYAYWLRDMMSEFGPPLCGCRAFILPHEFRNDVEIGLLKGGDQTSNGGFKAV</sequence>
<dbReference type="Proteomes" id="UP000286045">
    <property type="component" value="Unassembled WGS sequence"/>
</dbReference>
<gene>
    <name evidence="1" type="ORF">EKO27_g7715</name>
</gene>
<dbReference type="EMBL" id="RYZI01000262">
    <property type="protein sequence ID" value="RWA07378.1"/>
    <property type="molecule type" value="Genomic_DNA"/>
</dbReference>